<comment type="caution">
    <text evidence="3">The sequence shown here is derived from an EMBL/GenBank/DDBJ whole genome shotgun (WGS) entry which is preliminary data.</text>
</comment>
<evidence type="ECO:0000313" key="4">
    <source>
        <dbReference type="Proteomes" id="UP000266340"/>
    </source>
</evidence>
<evidence type="ECO:0000259" key="2">
    <source>
        <dbReference type="SMART" id="SM00867"/>
    </source>
</evidence>
<gene>
    <name evidence="3" type="ORF">D3H35_17450</name>
</gene>
<dbReference type="RefSeq" id="WP_119150523.1">
    <property type="nucleotide sequence ID" value="NZ_JBHSOV010000048.1"/>
</dbReference>
<sequence>MNRKLGIALVLGAGLLLTVCYVGYDYYAGNHVEVKPVIQPNVEETGEAPQPLSLADVSTWKVDTSSEVYLIVSTSKEKVNLKAGEVTGDWSLSLKNPSDSKASATVKLDVLDSGNSRRDVHIKGPEYLDTGAYPEAVFASETIENWPSDLKAGQLFQFQMKGRLTIKGISKDIAFAMEGTIEDDKIALEGKTTITFSDFGMKSPSAVFSKTDEEIEIEPRLILIPAAES</sequence>
<dbReference type="AlphaFoldDB" id="A0A398CIB5"/>
<dbReference type="PANTHER" id="PTHR34406:SF1">
    <property type="entry name" value="PROTEIN YCEI"/>
    <property type="match status" value="1"/>
</dbReference>
<dbReference type="Gene3D" id="2.40.128.110">
    <property type="entry name" value="Lipid/polyisoprenoid-binding, YceI-like"/>
    <property type="match status" value="1"/>
</dbReference>
<name>A0A398CIB5_9BACL</name>
<dbReference type="InterPro" id="IPR007372">
    <property type="entry name" value="Lipid/polyisoprenoid-bd_YceI"/>
</dbReference>
<keyword evidence="4" id="KW-1185">Reference proteome</keyword>
<evidence type="ECO:0000313" key="3">
    <source>
        <dbReference type="EMBL" id="RIE02483.1"/>
    </source>
</evidence>
<dbReference type="PANTHER" id="PTHR34406">
    <property type="entry name" value="PROTEIN YCEI"/>
    <property type="match status" value="1"/>
</dbReference>
<dbReference type="InterPro" id="IPR036761">
    <property type="entry name" value="TTHA0802/YceI-like_sf"/>
</dbReference>
<feature type="domain" description="Lipid/polyisoprenoid-binding YceI-like" evidence="2">
    <location>
        <begin position="59"/>
        <end position="224"/>
    </location>
</feature>
<dbReference type="Proteomes" id="UP000266340">
    <property type="component" value="Unassembled WGS sequence"/>
</dbReference>
<protein>
    <submittedName>
        <fullName evidence="3">YceI family protein</fullName>
    </submittedName>
</protein>
<reference evidence="3 4" key="1">
    <citation type="submission" date="2018-09" db="EMBL/GenBank/DDBJ databases">
        <title>Cohnella cavernae sp. nov., isolated from a karst cave.</title>
        <authorList>
            <person name="Zhu H."/>
        </authorList>
    </citation>
    <scope>NUCLEOTIDE SEQUENCE [LARGE SCALE GENOMIC DNA]</scope>
    <source>
        <strain evidence="3 4">K2E09-144</strain>
    </source>
</reference>
<dbReference type="SMART" id="SM00867">
    <property type="entry name" value="YceI"/>
    <property type="match status" value="1"/>
</dbReference>
<dbReference type="SUPFAM" id="SSF101874">
    <property type="entry name" value="YceI-like"/>
    <property type="match status" value="1"/>
</dbReference>
<comment type="similarity">
    <text evidence="1">Belongs to the UPF0312 family.</text>
</comment>
<proteinExistence type="inferred from homology"/>
<dbReference type="OrthoDB" id="9811006at2"/>
<dbReference type="EMBL" id="QXJM01000039">
    <property type="protein sequence ID" value="RIE02483.1"/>
    <property type="molecule type" value="Genomic_DNA"/>
</dbReference>
<accession>A0A398CIB5</accession>
<evidence type="ECO:0000256" key="1">
    <source>
        <dbReference type="ARBA" id="ARBA00008812"/>
    </source>
</evidence>
<organism evidence="3 4">
    <name type="scientific">Cohnella faecalis</name>
    <dbReference type="NCBI Taxonomy" id="2315694"/>
    <lineage>
        <taxon>Bacteria</taxon>
        <taxon>Bacillati</taxon>
        <taxon>Bacillota</taxon>
        <taxon>Bacilli</taxon>
        <taxon>Bacillales</taxon>
        <taxon>Paenibacillaceae</taxon>
        <taxon>Cohnella</taxon>
    </lineage>
</organism>
<dbReference type="Pfam" id="PF04264">
    <property type="entry name" value="YceI"/>
    <property type="match status" value="1"/>
</dbReference>